<dbReference type="InterPro" id="IPR017423">
    <property type="entry name" value="TRM6"/>
</dbReference>
<feature type="region of interest" description="Disordered" evidence="7">
    <location>
        <begin position="68"/>
        <end position="92"/>
    </location>
</feature>
<feature type="compositionally biased region" description="Basic and acidic residues" evidence="7">
    <location>
        <begin position="78"/>
        <end position="92"/>
    </location>
</feature>
<gene>
    <name evidence="8" type="primary">TRMT6</name>
</gene>
<dbReference type="Proteomes" id="UP001501940">
    <property type="component" value="Chromosome 12"/>
</dbReference>
<evidence type="ECO:0000313" key="8">
    <source>
        <dbReference type="Ensembl" id="ENSAOCP00000045274.1"/>
    </source>
</evidence>
<organism evidence="8 9">
    <name type="scientific">Amphiprion ocellaris</name>
    <name type="common">Clown anemonefish</name>
    <dbReference type="NCBI Taxonomy" id="80972"/>
    <lineage>
        <taxon>Eukaryota</taxon>
        <taxon>Metazoa</taxon>
        <taxon>Chordata</taxon>
        <taxon>Craniata</taxon>
        <taxon>Vertebrata</taxon>
        <taxon>Euteleostomi</taxon>
        <taxon>Actinopterygii</taxon>
        <taxon>Neopterygii</taxon>
        <taxon>Teleostei</taxon>
        <taxon>Neoteleostei</taxon>
        <taxon>Acanthomorphata</taxon>
        <taxon>Ovalentaria</taxon>
        <taxon>Pomacentridae</taxon>
        <taxon>Amphiprion</taxon>
    </lineage>
</organism>
<feature type="compositionally biased region" description="Polar residues" evidence="7">
    <location>
        <begin position="284"/>
        <end position="301"/>
    </location>
</feature>
<keyword evidence="4 6" id="KW-0819">tRNA processing</keyword>
<comment type="similarity">
    <text evidence="2 6">Belongs to the TRM6/GCD10 family.</text>
</comment>
<dbReference type="PIRSF" id="PIRSF038170">
    <property type="entry name" value="tRNA_m1A_mtfrase"/>
    <property type="match status" value="1"/>
</dbReference>
<feature type="region of interest" description="Disordered" evidence="7">
    <location>
        <begin position="281"/>
        <end position="308"/>
    </location>
</feature>
<reference evidence="8" key="2">
    <citation type="submission" date="2025-08" db="UniProtKB">
        <authorList>
            <consortium name="Ensembl"/>
        </authorList>
    </citation>
    <scope>IDENTIFICATION</scope>
</reference>
<evidence type="ECO:0000256" key="7">
    <source>
        <dbReference type="SAM" id="MobiDB-lite"/>
    </source>
</evidence>
<feature type="compositionally biased region" description="Basic and acidic residues" evidence="7">
    <location>
        <begin position="433"/>
        <end position="449"/>
    </location>
</feature>
<dbReference type="AlphaFoldDB" id="A0AAQ5XXM6"/>
<feature type="region of interest" description="Disordered" evidence="7">
    <location>
        <begin position="425"/>
        <end position="449"/>
    </location>
</feature>
<evidence type="ECO:0000256" key="4">
    <source>
        <dbReference type="ARBA" id="ARBA00022694"/>
    </source>
</evidence>
<comment type="function">
    <text evidence="6">Substrate-binding subunit of tRNA (adenine-N1-)-methyltransferase, which catalyzes the formation of N1-methyladenine at position 58 (m1A58) in initiator methionyl-tRNA.</text>
</comment>
<evidence type="ECO:0000256" key="3">
    <source>
        <dbReference type="ARBA" id="ARBA00021704"/>
    </source>
</evidence>
<evidence type="ECO:0000256" key="6">
    <source>
        <dbReference type="PIRNR" id="PIRNR038170"/>
    </source>
</evidence>
<proteinExistence type="inferred from homology"/>
<dbReference type="GO" id="GO:0031515">
    <property type="term" value="C:tRNA (m1A) methyltransferase complex"/>
    <property type="evidence" value="ECO:0007669"/>
    <property type="project" value="UniProtKB-UniRule"/>
</dbReference>
<accession>A0AAQ5XXM6</accession>
<dbReference type="GeneTree" id="ENSGT00390000008327"/>
<dbReference type="Ensembl" id="ENSAOCT00000069120.1">
    <property type="protein sequence ID" value="ENSAOCP00000045274.1"/>
    <property type="gene ID" value="ENSAOCG00000024322.2"/>
</dbReference>
<dbReference type="GO" id="GO:0005634">
    <property type="term" value="C:nucleus"/>
    <property type="evidence" value="ECO:0007669"/>
    <property type="project" value="UniProtKB-SubCell"/>
</dbReference>
<evidence type="ECO:0000256" key="1">
    <source>
        <dbReference type="ARBA" id="ARBA00004123"/>
    </source>
</evidence>
<dbReference type="PANTHER" id="PTHR12945:SF0">
    <property type="entry name" value="TRNA (ADENINE(58)-N(1))-METHYLTRANSFERASE NON-CATALYTIC SUBUNIT TRM6"/>
    <property type="match status" value="1"/>
</dbReference>
<evidence type="ECO:0000256" key="2">
    <source>
        <dbReference type="ARBA" id="ARBA00008320"/>
    </source>
</evidence>
<name>A0AAQ5XXM6_AMPOC</name>
<evidence type="ECO:0000256" key="5">
    <source>
        <dbReference type="ARBA" id="ARBA00023242"/>
    </source>
</evidence>
<reference evidence="8" key="3">
    <citation type="submission" date="2025-09" db="UniProtKB">
        <authorList>
            <consortium name="Ensembl"/>
        </authorList>
    </citation>
    <scope>IDENTIFICATION</scope>
</reference>
<dbReference type="GO" id="GO:0030488">
    <property type="term" value="P:tRNA methylation"/>
    <property type="evidence" value="ECO:0007669"/>
    <property type="project" value="InterPro"/>
</dbReference>
<sequence>MADNGDEEYRIQQGDYVVLKRGDIFKAVQIVPKKKIIFEKQWFFLDNAVGNLYSTTFEISSGGILQPQKLKETGNPSDLKEAGTDNRNIVDDGKSQKLTRDDIETLKEQGLKGQEIIQQLIENSSTFRDKTEYAQDKYIKKKKKKYENTVTILKPSCRILAMMYHGREPGKICHLRYDTLAQMLTLANIHAHSKVLVFETCAGLVLGSIMERMGGYGSVIQMYPGGGPVRAGVESFGFPAHFHDTLHEFPICHVNALLAGELDTTAKDPTLNLAADEEQIQPEAEQQGSPEEQNMETNAAQDQEKIEKEKRREAKVRPIFAKNVCLIIRLFRRLVIASRFHPCPVLMTLLKFLAPSRPFVVYSQYKETLIECYTKLKEQGGTVNLRLSDTWLRHYQVLPNRTHPVLLMSGGGGYLLSGTTVAMDQSKPAASQRSEEPAPKRQKVKDTEG</sequence>
<dbReference type="Pfam" id="PF04189">
    <property type="entry name" value="Gcd10p"/>
    <property type="match status" value="1"/>
</dbReference>
<comment type="subcellular location">
    <subcellularLocation>
        <location evidence="1 6">Nucleus</location>
    </subcellularLocation>
</comment>
<protein>
    <recommendedName>
        <fullName evidence="3 6">tRNA (adenine(58)-N(1))-methyltransferase non-catalytic subunit TRM6</fullName>
    </recommendedName>
</protein>
<keyword evidence="5 6" id="KW-0539">Nucleus</keyword>
<reference evidence="8 9" key="1">
    <citation type="submission" date="2022-01" db="EMBL/GenBank/DDBJ databases">
        <title>A chromosome-scale genome assembly of the false clownfish, Amphiprion ocellaris.</title>
        <authorList>
            <person name="Ryu T."/>
        </authorList>
    </citation>
    <scope>NUCLEOTIDE SEQUENCE [LARGE SCALE GENOMIC DNA]</scope>
</reference>
<evidence type="ECO:0000313" key="9">
    <source>
        <dbReference type="Proteomes" id="UP001501940"/>
    </source>
</evidence>
<dbReference type="PANTHER" id="PTHR12945">
    <property type="entry name" value="TRANSLATION INITIATION FACTOR EIF3-RELATED"/>
    <property type="match status" value="1"/>
</dbReference>
<keyword evidence="9" id="KW-1185">Reference proteome</keyword>
<comment type="subunit">
    <text evidence="6">Heterotetramer.</text>
</comment>